<dbReference type="RefSeq" id="XP_012652938.1">
    <property type="nucleotide sequence ID" value="XM_012797484.1"/>
</dbReference>
<organism evidence="2 3">
    <name type="scientific">Tetrahymena thermophila (strain SB210)</name>
    <dbReference type="NCBI Taxonomy" id="312017"/>
    <lineage>
        <taxon>Eukaryota</taxon>
        <taxon>Sar</taxon>
        <taxon>Alveolata</taxon>
        <taxon>Ciliophora</taxon>
        <taxon>Intramacronucleata</taxon>
        <taxon>Oligohymenophorea</taxon>
        <taxon>Hymenostomatida</taxon>
        <taxon>Tetrahymenina</taxon>
        <taxon>Tetrahymenidae</taxon>
        <taxon>Tetrahymena</taxon>
    </lineage>
</organism>
<keyword evidence="1 2" id="KW-0812">Transmembrane</keyword>
<name>W7XD25_TETTS</name>
<proteinExistence type="predicted"/>
<keyword evidence="1" id="KW-0472">Membrane</keyword>
<keyword evidence="1" id="KW-1133">Transmembrane helix</keyword>
<evidence type="ECO:0000313" key="2">
    <source>
        <dbReference type="EMBL" id="EWS74508.1"/>
    </source>
</evidence>
<sequence length="204" mass="25172">MKSFFSRKKHNHSIKQQALIFKFNNYPLQQLRKIFQSIQIIYAILNFIKFLNLWIKILFNKQKLLKFKLVWLILAQKMNSQKYIFKIILQILNLISQNIKIRYLRQIYHFQFIVLTQLDIQRKWRTKNSQVKLESKENQVQYLNSNQKQRYLLKNNLVIYSYTRIIISRVGNIYLIQQQILLLKLLIKIFNIYLIKKKRFLKRF</sequence>
<dbReference type="KEGG" id="tet:TTHERM_000638859"/>
<keyword evidence="3" id="KW-1185">Reference proteome</keyword>
<evidence type="ECO:0000313" key="3">
    <source>
        <dbReference type="Proteomes" id="UP000009168"/>
    </source>
</evidence>
<dbReference type="EMBL" id="GG662707">
    <property type="protein sequence ID" value="EWS74508.1"/>
    <property type="molecule type" value="Genomic_DNA"/>
</dbReference>
<gene>
    <name evidence="2" type="ORF">TTHERM_000638859</name>
</gene>
<reference evidence="3" key="1">
    <citation type="journal article" date="2006" name="PLoS Biol.">
        <title>Macronuclear genome sequence of the ciliate Tetrahymena thermophila, a model eukaryote.</title>
        <authorList>
            <person name="Eisen J.A."/>
            <person name="Coyne R.S."/>
            <person name="Wu M."/>
            <person name="Wu D."/>
            <person name="Thiagarajan M."/>
            <person name="Wortman J.R."/>
            <person name="Badger J.H."/>
            <person name="Ren Q."/>
            <person name="Amedeo P."/>
            <person name="Jones K.M."/>
            <person name="Tallon L.J."/>
            <person name="Delcher A.L."/>
            <person name="Salzberg S.L."/>
            <person name="Silva J.C."/>
            <person name="Haas B.J."/>
            <person name="Majoros W.H."/>
            <person name="Farzad M."/>
            <person name="Carlton J.M."/>
            <person name="Smith R.K. Jr."/>
            <person name="Garg J."/>
            <person name="Pearlman R.E."/>
            <person name="Karrer K.M."/>
            <person name="Sun L."/>
            <person name="Manning G."/>
            <person name="Elde N.C."/>
            <person name="Turkewitz A.P."/>
            <person name="Asai D.J."/>
            <person name="Wilkes D.E."/>
            <person name="Wang Y."/>
            <person name="Cai H."/>
            <person name="Collins K."/>
            <person name="Stewart B.A."/>
            <person name="Lee S.R."/>
            <person name="Wilamowska K."/>
            <person name="Weinberg Z."/>
            <person name="Ruzzo W.L."/>
            <person name="Wloga D."/>
            <person name="Gaertig J."/>
            <person name="Frankel J."/>
            <person name="Tsao C.-C."/>
            <person name="Gorovsky M.A."/>
            <person name="Keeling P.J."/>
            <person name="Waller R.F."/>
            <person name="Patron N.J."/>
            <person name="Cherry J.M."/>
            <person name="Stover N.A."/>
            <person name="Krieger C.J."/>
            <person name="del Toro C."/>
            <person name="Ryder H.F."/>
            <person name="Williamson S.C."/>
            <person name="Barbeau R.A."/>
            <person name="Hamilton E.P."/>
            <person name="Orias E."/>
        </authorList>
    </citation>
    <scope>NUCLEOTIDE SEQUENCE [LARGE SCALE GENOMIC DNA]</scope>
    <source>
        <strain evidence="3">SB210</strain>
    </source>
</reference>
<evidence type="ECO:0000256" key="1">
    <source>
        <dbReference type="SAM" id="Phobius"/>
    </source>
</evidence>
<dbReference type="InParanoid" id="W7XD25"/>
<dbReference type="AlphaFoldDB" id="W7XD25"/>
<accession>W7XD25</accession>
<feature type="transmembrane region" description="Helical" evidence="1">
    <location>
        <begin position="40"/>
        <end position="59"/>
    </location>
</feature>
<dbReference type="GeneID" id="24439966"/>
<protein>
    <submittedName>
        <fullName evidence="2">Transmembrane protein, putative</fullName>
    </submittedName>
</protein>
<dbReference type="Proteomes" id="UP000009168">
    <property type="component" value="Unassembled WGS sequence"/>
</dbReference>
<feature type="transmembrane region" description="Helical" evidence="1">
    <location>
        <begin position="176"/>
        <end position="195"/>
    </location>
</feature>